<evidence type="ECO:0000256" key="6">
    <source>
        <dbReference type="ARBA" id="ARBA00023163"/>
    </source>
</evidence>
<proteinExistence type="inferred from homology"/>
<dbReference type="InterPro" id="IPR035890">
    <property type="entry name" value="Anti-sigma-28_factor_FlgM_sf"/>
</dbReference>
<evidence type="ECO:0000256" key="7">
    <source>
        <dbReference type="ARBA" id="ARBA00024739"/>
    </source>
</evidence>
<dbReference type="Pfam" id="PF04316">
    <property type="entry name" value="FlgM"/>
    <property type="match status" value="1"/>
</dbReference>
<evidence type="ECO:0000256" key="2">
    <source>
        <dbReference type="ARBA" id="ARBA00017823"/>
    </source>
</evidence>
<feature type="region of interest" description="Disordered" evidence="9">
    <location>
        <begin position="1"/>
        <end position="44"/>
    </location>
</feature>
<keyword evidence="4" id="KW-1005">Bacterial flagellum biogenesis</keyword>
<accession>A0ABT5KPJ9</accession>
<dbReference type="EMBL" id="JAQQXS010000003">
    <property type="protein sequence ID" value="MDC8784298.1"/>
    <property type="molecule type" value="Genomic_DNA"/>
</dbReference>
<sequence length="109" mass="10879">MKIANSPDIAATALGTEKSASGTSGRATATGQGAVQGGSKAPQASATIQLSSTATKLLQGVADDGSFDTAKVDRISQAITDGKFTVNAEAVADKLIANAQELMGRMSAH</sequence>
<evidence type="ECO:0000256" key="1">
    <source>
        <dbReference type="ARBA" id="ARBA00005322"/>
    </source>
</evidence>
<evidence type="ECO:0000256" key="9">
    <source>
        <dbReference type="SAM" id="MobiDB-lite"/>
    </source>
</evidence>
<comment type="function">
    <text evidence="7">Responsible for the coupling of flagellin expression to flagellar assembly by preventing expression of the flagellin genes when a component of the middle class of proteins is defective. It negatively regulates flagellar genes by inhibiting the activity of FliA by directly binding to FliA.</text>
</comment>
<dbReference type="RefSeq" id="WP_273595421.1">
    <property type="nucleotide sequence ID" value="NZ_JAQQXS010000003.1"/>
</dbReference>
<keyword evidence="5" id="KW-0805">Transcription regulation</keyword>
<keyword evidence="3" id="KW-0678">Repressor</keyword>
<keyword evidence="12" id="KW-1185">Reference proteome</keyword>
<protein>
    <recommendedName>
        <fullName evidence="2">Negative regulator of flagellin synthesis</fullName>
    </recommendedName>
    <alternativeName>
        <fullName evidence="8">Anti-sigma-28 factor</fullName>
    </alternativeName>
</protein>
<gene>
    <name evidence="11" type="primary">flgM</name>
    <name evidence="11" type="ORF">PRZ01_03710</name>
</gene>
<evidence type="ECO:0000313" key="12">
    <source>
        <dbReference type="Proteomes" id="UP001219862"/>
    </source>
</evidence>
<dbReference type="Proteomes" id="UP001219862">
    <property type="component" value="Unassembled WGS sequence"/>
</dbReference>
<evidence type="ECO:0000256" key="8">
    <source>
        <dbReference type="ARBA" id="ARBA00030117"/>
    </source>
</evidence>
<feature type="domain" description="Anti-sigma-28 factor FlgM C-terminal" evidence="10">
    <location>
        <begin position="48"/>
        <end position="96"/>
    </location>
</feature>
<dbReference type="SUPFAM" id="SSF101498">
    <property type="entry name" value="Anti-sigma factor FlgM"/>
    <property type="match status" value="1"/>
</dbReference>
<reference evidence="11 12" key="1">
    <citation type="submission" date="2022-10" db="EMBL/GenBank/DDBJ databases">
        <title>paucibacter sp. hw8 Genome sequencing.</title>
        <authorList>
            <person name="Park S."/>
        </authorList>
    </citation>
    <scope>NUCLEOTIDE SEQUENCE [LARGE SCALE GENOMIC DNA]</scope>
    <source>
        <strain evidence="12">hw8</strain>
    </source>
</reference>
<name>A0ABT5KPJ9_9BURK</name>
<evidence type="ECO:0000313" key="11">
    <source>
        <dbReference type="EMBL" id="MDC8784298.1"/>
    </source>
</evidence>
<keyword evidence="11" id="KW-0282">Flagellum</keyword>
<comment type="caution">
    <text evidence="11">The sequence shown here is derived from an EMBL/GenBank/DDBJ whole genome shotgun (WGS) entry which is preliminary data.</text>
</comment>
<evidence type="ECO:0000256" key="4">
    <source>
        <dbReference type="ARBA" id="ARBA00022795"/>
    </source>
</evidence>
<evidence type="ECO:0000259" key="10">
    <source>
        <dbReference type="Pfam" id="PF04316"/>
    </source>
</evidence>
<organism evidence="11 12">
    <name type="scientific">Roseateles koreensis</name>
    <dbReference type="NCBI Taxonomy" id="2987526"/>
    <lineage>
        <taxon>Bacteria</taxon>
        <taxon>Pseudomonadati</taxon>
        <taxon>Pseudomonadota</taxon>
        <taxon>Betaproteobacteria</taxon>
        <taxon>Burkholderiales</taxon>
        <taxon>Sphaerotilaceae</taxon>
        <taxon>Roseateles</taxon>
    </lineage>
</organism>
<keyword evidence="11" id="KW-0969">Cilium</keyword>
<dbReference type="InterPro" id="IPR007412">
    <property type="entry name" value="FlgM"/>
</dbReference>
<keyword evidence="11" id="KW-0966">Cell projection</keyword>
<dbReference type="InterPro" id="IPR031316">
    <property type="entry name" value="FlgM_C"/>
</dbReference>
<evidence type="ECO:0000256" key="3">
    <source>
        <dbReference type="ARBA" id="ARBA00022491"/>
    </source>
</evidence>
<dbReference type="NCBIfam" id="TIGR03824">
    <property type="entry name" value="FlgM_jcvi"/>
    <property type="match status" value="1"/>
</dbReference>
<keyword evidence="6" id="KW-0804">Transcription</keyword>
<evidence type="ECO:0000256" key="5">
    <source>
        <dbReference type="ARBA" id="ARBA00023015"/>
    </source>
</evidence>
<comment type="similarity">
    <text evidence="1">Belongs to the FlgM family.</text>
</comment>